<sequence>MEHNYATELHDSELHDFLVNAPKKFRENERIKKFQMKNGDFIHCCLWNYHFYISGTDIVKILIYRFQLEGRQINNLKKFEEGIFSDLRNLKPGIDATLEGPRSDFLEFMYKNGCIRTQKKQKVFYWYSVPHDALFCDAMERDMRRETFFVSSKNYSNKSYAMNNLIFSSPKTNRNTTKQRKDSLFMDTDLFGTERKEKGDILSKALFNQDDSMSNIIKKSQKKSNILDEIVNYNKRTVKKESVSDEFLFSKNQRFDRTSSVPTESTTLRNTNLSELDQLIESADLRLQESAQAKKSPYIDINDFLYTSRERKEEAMEMGSKVAFVSGEAKKNAE</sequence>
<proteinExistence type="inferred from homology"/>
<dbReference type="SMART" id="SM00424">
    <property type="entry name" value="STE"/>
    <property type="match status" value="1"/>
</dbReference>
<evidence type="ECO:0000313" key="6">
    <source>
        <dbReference type="EMBL" id="OQS55373.1"/>
    </source>
</evidence>
<evidence type="ECO:0000256" key="3">
    <source>
        <dbReference type="ARBA" id="ARBA00023163"/>
    </source>
</evidence>
<dbReference type="STRING" id="646526.A0A1W0E818"/>
<evidence type="ECO:0000256" key="5">
    <source>
        <dbReference type="ARBA" id="ARBA00024345"/>
    </source>
</evidence>
<dbReference type="InterPro" id="IPR052127">
    <property type="entry name" value="STE12_transcription_factor"/>
</dbReference>
<dbReference type="EMBL" id="MNPJ01000010">
    <property type="protein sequence ID" value="OQS55373.1"/>
    <property type="molecule type" value="Genomic_DNA"/>
</dbReference>
<name>A0A1W0E818_9MICR</name>
<comment type="subcellular location">
    <subcellularLocation>
        <location evidence="1">Nucleus</location>
    </subcellularLocation>
</comment>
<keyword evidence="7" id="KW-1185">Reference proteome</keyword>
<dbReference type="PANTHER" id="PTHR47427:SF1">
    <property type="entry name" value="PROTEIN STE12"/>
    <property type="match status" value="1"/>
</dbReference>
<dbReference type="GO" id="GO:1990526">
    <property type="term" value="C:Ste12p-Dig1p-Dig2p complex"/>
    <property type="evidence" value="ECO:0007669"/>
    <property type="project" value="TreeGrafter"/>
</dbReference>
<dbReference type="Proteomes" id="UP000192758">
    <property type="component" value="Unassembled WGS sequence"/>
</dbReference>
<evidence type="ECO:0000256" key="4">
    <source>
        <dbReference type="ARBA" id="ARBA00023242"/>
    </source>
</evidence>
<protein>
    <submittedName>
        <fullName evidence="6">Transcription factor STE12</fullName>
    </submittedName>
</protein>
<keyword evidence="2" id="KW-0805">Transcription regulation</keyword>
<dbReference type="OrthoDB" id="1095242at2759"/>
<evidence type="ECO:0000256" key="1">
    <source>
        <dbReference type="ARBA" id="ARBA00004123"/>
    </source>
</evidence>
<dbReference type="GO" id="GO:1990527">
    <property type="term" value="C:Tec1p-Ste12p-Dig1p complex"/>
    <property type="evidence" value="ECO:0007669"/>
    <property type="project" value="TreeGrafter"/>
</dbReference>
<gene>
    <name evidence="6" type="ORF">EHP00_2416</name>
</gene>
<comment type="similarity">
    <text evidence="5">Belongs to the STE12 transcription factor family.</text>
</comment>
<dbReference type="VEuPathDB" id="MicrosporidiaDB:EHP00_2416"/>
<keyword evidence="4" id="KW-0539">Nucleus</keyword>
<dbReference type="GO" id="GO:0003700">
    <property type="term" value="F:DNA-binding transcription factor activity"/>
    <property type="evidence" value="ECO:0007669"/>
    <property type="project" value="InterPro"/>
</dbReference>
<dbReference type="Pfam" id="PF02200">
    <property type="entry name" value="STE"/>
    <property type="match status" value="1"/>
</dbReference>
<organism evidence="6 7">
    <name type="scientific">Ecytonucleospora hepatopenaei</name>
    <dbReference type="NCBI Taxonomy" id="646526"/>
    <lineage>
        <taxon>Eukaryota</taxon>
        <taxon>Fungi</taxon>
        <taxon>Fungi incertae sedis</taxon>
        <taxon>Microsporidia</taxon>
        <taxon>Enterocytozoonidae</taxon>
        <taxon>Ecytonucleospora</taxon>
    </lineage>
</organism>
<keyword evidence="3" id="KW-0804">Transcription</keyword>
<dbReference type="GO" id="GO:2000220">
    <property type="term" value="P:regulation of pseudohyphal growth"/>
    <property type="evidence" value="ECO:0007669"/>
    <property type="project" value="TreeGrafter"/>
</dbReference>
<dbReference type="InterPro" id="IPR003120">
    <property type="entry name" value="Ste12"/>
</dbReference>
<evidence type="ECO:0000256" key="2">
    <source>
        <dbReference type="ARBA" id="ARBA00023015"/>
    </source>
</evidence>
<dbReference type="GO" id="GO:0005634">
    <property type="term" value="C:nucleus"/>
    <property type="evidence" value="ECO:0007669"/>
    <property type="project" value="UniProtKB-SubCell"/>
</dbReference>
<comment type="caution">
    <text evidence="6">The sequence shown here is derived from an EMBL/GenBank/DDBJ whole genome shotgun (WGS) entry which is preliminary data.</text>
</comment>
<evidence type="ECO:0000313" key="7">
    <source>
        <dbReference type="Proteomes" id="UP000192758"/>
    </source>
</evidence>
<dbReference type="AlphaFoldDB" id="A0A1W0E818"/>
<accession>A0A1W0E818</accession>
<dbReference type="PANTHER" id="PTHR47427">
    <property type="entry name" value="PROTEIN STE12"/>
    <property type="match status" value="1"/>
</dbReference>
<reference evidence="6 7" key="1">
    <citation type="journal article" date="2017" name="Environ. Microbiol.">
        <title>Decay of the glycolytic pathway and adaptation to intranuclear parasitism within Enterocytozoonidae microsporidia.</title>
        <authorList>
            <person name="Wiredu Boakye D."/>
            <person name="Jaroenlak P."/>
            <person name="Prachumwat A."/>
            <person name="Williams T.A."/>
            <person name="Bateman K.S."/>
            <person name="Itsathitphaisarn O."/>
            <person name="Sritunyalucksana K."/>
            <person name="Paszkiewicz K.H."/>
            <person name="Moore K.A."/>
            <person name="Stentiford G.D."/>
            <person name="Williams B.A."/>
        </authorList>
    </citation>
    <scope>NUCLEOTIDE SEQUENCE [LARGE SCALE GENOMIC DNA]</scope>
    <source>
        <strain evidence="6 7">TH1</strain>
    </source>
</reference>